<dbReference type="GO" id="GO:0005524">
    <property type="term" value="F:ATP binding"/>
    <property type="evidence" value="ECO:0007669"/>
    <property type="project" value="UniProtKB-KW"/>
</dbReference>
<evidence type="ECO:0000256" key="6">
    <source>
        <dbReference type="ARBA" id="ARBA00022840"/>
    </source>
</evidence>
<dbReference type="Proteomes" id="UP000605086">
    <property type="component" value="Unassembled WGS sequence"/>
</dbReference>
<evidence type="ECO:0000256" key="1">
    <source>
        <dbReference type="ARBA" id="ARBA00004202"/>
    </source>
</evidence>
<keyword evidence="11" id="KW-1185">Reference proteome</keyword>
<dbReference type="InterPro" id="IPR030679">
    <property type="entry name" value="ABC_ATPase_HisP-typ"/>
</dbReference>
<dbReference type="SUPFAM" id="SSF52540">
    <property type="entry name" value="P-loop containing nucleoside triphosphate hydrolases"/>
    <property type="match status" value="1"/>
</dbReference>
<keyword evidence="6 10" id="KW-0067">ATP-binding</keyword>
<evidence type="ECO:0000256" key="2">
    <source>
        <dbReference type="ARBA" id="ARBA00005417"/>
    </source>
</evidence>
<dbReference type="Pfam" id="PF00005">
    <property type="entry name" value="ABC_tran"/>
    <property type="match status" value="1"/>
</dbReference>
<dbReference type="InterPro" id="IPR027417">
    <property type="entry name" value="P-loop_NTPase"/>
</dbReference>
<dbReference type="SMART" id="SM00382">
    <property type="entry name" value="AAA"/>
    <property type="match status" value="1"/>
</dbReference>
<evidence type="ECO:0000256" key="4">
    <source>
        <dbReference type="ARBA" id="ARBA00022475"/>
    </source>
</evidence>
<gene>
    <name evidence="10" type="ORF">GBZ48_23505</name>
</gene>
<dbReference type="InterPro" id="IPR050086">
    <property type="entry name" value="MetN_ABC_transporter-like"/>
</dbReference>
<name>A0ABX2KKA8_9PROT</name>
<keyword evidence="7" id="KW-0029">Amino-acid transport</keyword>
<keyword evidence="3" id="KW-0813">Transport</keyword>
<evidence type="ECO:0000313" key="11">
    <source>
        <dbReference type="Proteomes" id="UP000605086"/>
    </source>
</evidence>
<evidence type="ECO:0000313" key="10">
    <source>
        <dbReference type="EMBL" id="NUB02213.1"/>
    </source>
</evidence>
<dbReference type="PIRSF" id="PIRSF039085">
    <property type="entry name" value="ABC_ATPase_HisP"/>
    <property type="match status" value="1"/>
</dbReference>
<protein>
    <submittedName>
        <fullName evidence="10">ATP-binding cassette domain-containing protein</fullName>
    </submittedName>
</protein>
<feature type="domain" description="ABC transporter" evidence="9">
    <location>
        <begin position="10"/>
        <end position="254"/>
    </location>
</feature>
<dbReference type="InterPro" id="IPR017871">
    <property type="entry name" value="ABC_transporter-like_CS"/>
</dbReference>
<evidence type="ECO:0000256" key="7">
    <source>
        <dbReference type="ARBA" id="ARBA00022970"/>
    </source>
</evidence>
<evidence type="ECO:0000256" key="5">
    <source>
        <dbReference type="ARBA" id="ARBA00022741"/>
    </source>
</evidence>
<evidence type="ECO:0000259" key="9">
    <source>
        <dbReference type="PROSITE" id="PS50893"/>
    </source>
</evidence>
<dbReference type="PROSITE" id="PS50893">
    <property type="entry name" value="ABC_TRANSPORTER_2"/>
    <property type="match status" value="1"/>
</dbReference>
<evidence type="ECO:0000256" key="8">
    <source>
        <dbReference type="ARBA" id="ARBA00023136"/>
    </source>
</evidence>
<accession>A0ABX2KKA8</accession>
<dbReference type="RefSeq" id="WP_174473220.1">
    <property type="nucleotide sequence ID" value="NZ_JAGINN010000008.1"/>
</dbReference>
<organism evidence="10 11">
    <name type="scientific">Azospirillum melinis</name>
    <dbReference type="NCBI Taxonomy" id="328839"/>
    <lineage>
        <taxon>Bacteria</taxon>
        <taxon>Pseudomonadati</taxon>
        <taxon>Pseudomonadota</taxon>
        <taxon>Alphaproteobacteria</taxon>
        <taxon>Rhodospirillales</taxon>
        <taxon>Azospirillaceae</taxon>
        <taxon>Azospirillum</taxon>
    </lineage>
</organism>
<evidence type="ECO:0000256" key="3">
    <source>
        <dbReference type="ARBA" id="ARBA00022448"/>
    </source>
</evidence>
<dbReference type="Gene3D" id="3.40.50.300">
    <property type="entry name" value="P-loop containing nucleotide triphosphate hydrolases"/>
    <property type="match status" value="1"/>
</dbReference>
<keyword evidence="8" id="KW-0472">Membrane</keyword>
<keyword evidence="5" id="KW-0547">Nucleotide-binding</keyword>
<reference evidence="10 11" key="1">
    <citation type="submission" date="2019-10" db="EMBL/GenBank/DDBJ databases">
        <title>Genome sequence of Azospirillum melinis.</title>
        <authorList>
            <person name="Ambrosini A."/>
            <person name="Sant'Anna F.H."/>
            <person name="Cassan F.D."/>
            <person name="Souza E.M."/>
            <person name="Passaglia L.M.P."/>
        </authorList>
    </citation>
    <scope>NUCLEOTIDE SEQUENCE [LARGE SCALE GENOMIC DNA]</scope>
    <source>
        <strain evidence="10 11">TMCY0552</strain>
    </source>
</reference>
<dbReference type="InterPro" id="IPR003439">
    <property type="entry name" value="ABC_transporter-like_ATP-bd"/>
</dbReference>
<proteinExistence type="inferred from homology"/>
<dbReference type="PROSITE" id="PS00211">
    <property type="entry name" value="ABC_TRANSPORTER_1"/>
    <property type="match status" value="1"/>
</dbReference>
<dbReference type="PANTHER" id="PTHR43166">
    <property type="entry name" value="AMINO ACID IMPORT ATP-BINDING PROTEIN"/>
    <property type="match status" value="1"/>
</dbReference>
<keyword evidence="4" id="KW-1003">Cell membrane</keyword>
<sequence length="259" mass="28285">MDTSLKAAAVVLDSVSKSYGPVEILKNVSVSIAPGEVVTLLGPSGAGKSTLLRCINHLETISAGRIYVHGKLIGYREVGDTLHELSDREISAQRRSIGMVFQSFNLFRHMTVLQNVMSGPVHVLRTPKVEAAALARDLLEKVGLPDKADRYPSELSGGQQQRVAIARTLALAPSVMLFDEPTSALDPELSQEVVATIRSLAEQGYTMLIATHEMAIARDFADRVIFMVHGEVVEDVPARSFFTTPRHERSRQFVARHAG</sequence>
<dbReference type="PANTHER" id="PTHR43166:SF9">
    <property type="entry name" value="GLUTAMATE_ASPARTATE IMPORT ATP-BINDING PROTEIN GLTL"/>
    <property type="match status" value="1"/>
</dbReference>
<comment type="caution">
    <text evidence="10">The sequence shown here is derived from an EMBL/GenBank/DDBJ whole genome shotgun (WGS) entry which is preliminary data.</text>
</comment>
<dbReference type="EMBL" id="WHOS01000036">
    <property type="protein sequence ID" value="NUB02213.1"/>
    <property type="molecule type" value="Genomic_DNA"/>
</dbReference>
<comment type="similarity">
    <text evidence="2">Belongs to the ABC transporter superfamily.</text>
</comment>
<comment type="subcellular location">
    <subcellularLocation>
        <location evidence="1">Cell membrane</location>
        <topology evidence="1">Peripheral membrane protein</topology>
    </subcellularLocation>
</comment>
<dbReference type="InterPro" id="IPR003593">
    <property type="entry name" value="AAA+_ATPase"/>
</dbReference>